<dbReference type="RefSeq" id="WP_069478244.1">
    <property type="nucleotide sequence ID" value="NZ_CP017111.1"/>
</dbReference>
<organism evidence="2 3">
    <name type="scientific">Sulfurospirillum halorespirans DSM 13726</name>
    <dbReference type="NCBI Taxonomy" id="1193502"/>
    <lineage>
        <taxon>Bacteria</taxon>
        <taxon>Pseudomonadati</taxon>
        <taxon>Campylobacterota</taxon>
        <taxon>Epsilonproteobacteria</taxon>
        <taxon>Campylobacterales</taxon>
        <taxon>Sulfurospirillaceae</taxon>
        <taxon>Sulfurospirillum</taxon>
    </lineage>
</organism>
<dbReference type="InterPro" id="IPR004843">
    <property type="entry name" value="Calcineurin-like_PHP"/>
</dbReference>
<keyword evidence="3" id="KW-1185">Reference proteome</keyword>
<dbReference type="SUPFAM" id="SSF56300">
    <property type="entry name" value="Metallo-dependent phosphatases"/>
    <property type="match status" value="1"/>
</dbReference>
<sequence>MIKSFLGLIIALSLYGGAHIVILGDPHIPGKRLDNKEQVLEQINQWNDVDSVVAMGDLCSQTGTQEEYEQVQAYFFKLTKPLYVITGNHDFIYADTLDANGKLQHASREIQEAKLMRFQTIFNLSKLYYSVIKEHYLLLFLSADASSHLAELSPEQLEWFENELKTHPTMPTIVFFHAPLDHTLESYNHWANTPNFIAQPKEKLHQIIIHNPQLFLWVSGHTHTSAKEPSFASALNRYEQVTNVHNSDMNKETIWSNSLYLEEDFVRITTYDHHQNRWLDALERVIAKPKI</sequence>
<name>A0A1D7TKR5_9BACT</name>
<proteinExistence type="predicted"/>
<evidence type="ECO:0000313" key="2">
    <source>
        <dbReference type="EMBL" id="AOO65582.1"/>
    </source>
</evidence>
<dbReference type="STRING" id="1193502.SHALO_1811"/>
<dbReference type="EMBL" id="CP017111">
    <property type="protein sequence ID" value="AOO65582.1"/>
    <property type="molecule type" value="Genomic_DNA"/>
</dbReference>
<dbReference type="InterPro" id="IPR029052">
    <property type="entry name" value="Metallo-depent_PP-like"/>
</dbReference>
<dbReference type="Gene3D" id="3.60.21.10">
    <property type="match status" value="1"/>
</dbReference>
<dbReference type="GO" id="GO:0016787">
    <property type="term" value="F:hydrolase activity"/>
    <property type="evidence" value="ECO:0007669"/>
    <property type="project" value="InterPro"/>
</dbReference>
<dbReference type="PANTHER" id="PTHR43143:SF4">
    <property type="entry name" value="CALCINEURIN-LIKE PHOSPHOESTERASE DOMAIN-CONTAINING PROTEIN"/>
    <property type="match status" value="1"/>
</dbReference>
<accession>A0A1D7TKR5</accession>
<protein>
    <submittedName>
        <fullName evidence="2">Metallophosphatase superfamily protein</fullName>
    </submittedName>
</protein>
<feature type="domain" description="Calcineurin-like phosphoesterase" evidence="1">
    <location>
        <begin position="19"/>
        <end position="224"/>
    </location>
</feature>
<dbReference type="InterPro" id="IPR051918">
    <property type="entry name" value="STPP_CPPED1"/>
</dbReference>
<dbReference type="Pfam" id="PF00149">
    <property type="entry name" value="Metallophos"/>
    <property type="match status" value="1"/>
</dbReference>
<reference evidence="3" key="1">
    <citation type="submission" date="2016-08" db="EMBL/GenBank/DDBJ databases">
        <title>Complete genome sequence of the organohalide-respiring Epsilonproteobacterium Sulfurospirillum halorespirans.</title>
        <authorList>
            <person name="Goris T."/>
            <person name="Zimmermann J."/>
            <person name="Schenz B."/>
            <person name="Lemos M."/>
            <person name="Hackermueller J."/>
            <person name="Diekert G."/>
        </authorList>
    </citation>
    <scope>NUCLEOTIDE SEQUENCE [LARGE SCALE GENOMIC DNA]</scope>
    <source>
        <strain>DSM 13726</strain>
        <strain evidence="3">PCE-M2</strain>
    </source>
</reference>
<dbReference type="Proteomes" id="UP000094609">
    <property type="component" value="Chromosome"/>
</dbReference>
<evidence type="ECO:0000313" key="3">
    <source>
        <dbReference type="Proteomes" id="UP000094609"/>
    </source>
</evidence>
<dbReference type="KEGG" id="shal:SHALO_1811"/>
<evidence type="ECO:0000259" key="1">
    <source>
        <dbReference type="Pfam" id="PF00149"/>
    </source>
</evidence>
<dbReference type="AlphaFoldDB" id="A0A1D7TKR5"/>
<gene>
    <name evidence="2" type="ORF">SHALO_1811</name>
</gene>
<dbReference type="PATRIC" id="fig|1193502.14.peg.1838"/>
<dbReference type="PANTHER" id="PTHR43143">
    <property type="entry name" value="METALLOPHOSPHOESTERASE, CALCINEURIN SUPERFAMILY"/>
    <property type="match status" value="1"/>
</dbReference>